<dbReference type="GO" id="GO:0004622">
    <property type="term" value="F:phosphatidylcholine lysophospholipase activity"/>
    <property type="evidence" value="ECO:0007669"/>
    <property type="project" value="UniProtKB-EC"/>
</dbReference>
<keyword evidence="2" id="KW-0378">Hydrolase</keyword>
<dbReference type="AlphaFoldDB" id="A0A6J4LCR6"/>
<dbReference type="EC" id="3.1.1.23" evidence="2"/>
<gene>
    <name evidence="2" type="ORF">AVDCRST_MAG89-1956</name>
</gene>
<dbReference type="SUPFAM" id="SSF53474">
    <property type="entry name" value="alpha/beta-Hydrolases"/>
    <property type="match status" value="1"/>
</dbReference>
<evidence type="ECO:0000313" key="2">
    <source>
        <dbReference type="EMBL" id="CAA9327295.1"/>
    </source>
</evidence>
<name>A0A6J4LCR6_9BACT</name>
<organism evidence="2">
    <name type="scientific">uncultured Gemmatimonadota bacterium</name>
    <dbReference type="NCBI Taxonomy" id="203437"/>
    <lineage>
        <taxon>Bacteria</taxon>
        <taxon>Pseudomonadati</taxon>
        <taxon>Gemmatimonadota</taxon>
        <taxon>environmental samples</taxon>
    </lineage>
</organism>
<dbReference type="EC" id="3.1.1.5" evidence="2"/>
<dbReference type="Gene3D" id="3.40.50.1820">
    <property type="entry name" value="alpha/beta hydrolase"/>
    <property type="match status" value="1"/>
</dbReference>
<evidence type="ECO:0000259" key="1">
    <source>
        <dbReference type="Pfam" id="PF12146"/>
    </source>
</evidence>
<feature type="domain" description="Serine aminopeptidase S33" evidence="1">
    <location>
        <begin position="28"/>
        <end position="264"/>
    </location>
</feature>
<dbReference type="InterPro" id="IPR029058">
    <property type="entry name" value="AB_hydrolase_fold"/>
</dbReference>
<sequence length="281" mass="30770">MAGLDERSGELRVADGLRLSYRSWPVPSPRSVLIISHGLGEHAGRYAPLAADLGRRGVAVHALDHRGHGHSQGRRGFVRSFDEFVRDFEAFRARIAGETPAGVPTFLLGHSLGGLIAIRYLQAHPEAPLRGAILSAPLLGVAVRAPRWKTAMAGLLSRIAPWVPISNGIDPAELSMAEGYAQAYRTDPLVHPVVTPRLYTEFLGAIEAAFRERDTVKLPMLVLSPTADRVVMPEAVARWAAEHPAAVQVRKYEGFRHESLNERDRHRAVADVAEWMEAQAA</sequence>
<dbReference type="GO" id="GO:0047372">
    <property type="term" value="F:monoacylglycerol lipase activity"/>
    <property type="evidence" value="ECO:0007669"/>
    <property type="project" value="UniProtKB-EC"/>
</dbReference>
<dbReference type="InterPro" id="IPR022742">
    <property type="entry name" value="Hydrolase_4"/>
</dbReference>
<reference evidence="2" key="1">
    <citation type="submission" date="2020-02" db="EMBL/GenBank/DDBJ databases">
        <authorList>
            <person name="Meier V. D."/>
        </authorList>
    </citation>
    <scope>NUCLEOTIDE SEQUENCE</scope>
    <source>
        <strain evidence="2">AVDCRST_MAG89</strain>
    </source>
</reference>
<dbReference type="EMBL" id="CADCTV010000415">
    <property type="protein sequence ID" value="CAA9327295.1"/>
    <property type="molecule type" value="Genomic_DNA"/>
</dbReference>
<protein>
    <submittedName>
        <fullName evidence="2">Lysophospholipase Monoglyceride lipase</fullName>
        <ecNumber evidence="2">3.1.1.23</ecNumber>
        <ecNumber evidence="2">3.1.1.5</ecNumber>
    </submittedName>
</protein>
<accession>A0A6J4LCR6</accession>
<dbReference type="PANTHER" id="PTHR11614">
    <property type="entry name" value="PHOSPHOLIPASE-RELATED"/>
    <property type="match status" value="1"/>
</dbReference>
<dbReference type="Pfam" id="PF12146">
    <property type="entry name" value="Hydrolase_4"/>
    <property type="match status" value="1"/>
</dbReference>
<proteinExistence type="predicted"/>
<dbReference type="InterPro" id="IPR051044">
    <property type="entry name" value="MAG_DAG_Lipase"/>
</dbReference>